<evidence type="ECO:0000313" key="2">
    <source>
        <dbReference type="Proteomes" id="UP000701853"/>
    </source>
</evidence>
<reference evidence="1 2" key="1">
    <citation type="journal article" date="2021" name="bioRxiv">
        <title>The Gossypium anomalum genome as a resource for cotton improvement and evolutionary analysis of hybrid incompatibility.</title>
        <authorList>
            <person name="Grover C.E."/>
            <person name="Yuan D."/>
            <person name="Arick M.A."/>
            <person name="Miller E.R."/>
            <person name="Hu G."/>
            <person name="Peterson D.G."/>
            <person name="Wendel J.F."/>
            <person name="Udall J.A."/>
        </authorList>
    </citation>
    <scope>NUCLEOTIDE SEQUENCE [LARGE SCALE GENOMIC DNA]</scope>
    <source>
        <strain evidence="1">JFW-Udall</strain>
        <tissue evidence="1">Leaf</tissue>
    </source>
</reference>
<dbReference type="GO" id="GO:0009535">
    <property type="term" value="C:chloroplast thylakoid membrane"/>
    <property type="evidence" value="ECO:0007669"/>
    <property type="project" value="TreeGrafter"/>
</dbReference>
<keyword evidence="2" id="KW-1185">Reference proteome</keyword>
<protein>
    <submittedName>
        <fullName evidence="1">Uncharacterized protein</fullName>
    </submittedName>
</protein>
<name>A0A8J5Z5A5_9ROSI</name>
<dbReference type="PANTHER" id="PTHR30128:SF19">
    <property type="entry name" value="PHOTOSYSTEM I P700 CHLOROPHYLL A APOPROTEIN A1-RELATED"/>
    <property type="match status" value="1"/>
</dbReference>
<dbReference type="Pfam" id="PF00223">
    <property type="entry name" value="PsaA_PsaB"/>
    <property type="match status" value="1"/>
</dbReference>
<dbReference type="EMBL" id="JAHUZN010000002">
    <property type="protein sequence ID" value="KAG8500426.1"/>
    <property type="molecule type" value="Genomic_DNA"/>
</dbReference>
<dbReference type="InterPro" id="IPR036408">
    <property type="entry name" value="PSI_PsaA/B_sf"/>
</dbReference>
<accession>A0A8J5Z5A5</accession>
<evidence type="ECO:0000313" key="1">
    <source>
        <dbReference type="EMBL" id="KAG8500426.1"/>
    </source>
</evidence>
<proteinExistence type="predicted"/>
<organism evidence="1 2">
    <name type="scientific">Gossypium anomalum</name>
    <dbReference type="NCBI Taxonomy" id="47600"/>
    <lineage>
        <taxon>Eukaryota</taxon>
        <taxon>Viridiplantae</taxon>
        <taxon>Streptophyta</taxon>
        <taxon>Embryophyta</taxon>
        <taxon>Tracheophyta</taxon>
        <taxon>Spermatophyta</taxon>
        <taxon>Magnoliopsida</taxon>
        <taxon>eudicotyledons</taxon>
        <taxon>Gunneridae</taxon>
        <taxon>Pentapetalae</taxon>
        <taxon>rosids</taxon>
        <taxon>malvids</taxon>
        <taxon>Malvales</taxon>
        <taxon>Malvaceae</taxon>
        <taxon>Malvoideae</taxon>
        <taxon>Gossypium</taxon>
    </lineage>
</organism>
<dbReference type="Proteomes" id="UP000701853">
    <property type="component" value="Chromosome 2"/>
</dbReference>
<dbReference type="AlphaFoldDB" id="A0A8J5Z5A5"/>
<gene>
    <name evidence="1" type="ORF">CXB51_004544</name>
</gene>
<dbReference type="SUPFAM" id="SSF81558">
    <property type="entry name" value="Photosystem I subunits PsaA/PsaB"/>
    <property type="match status" value="1"/>
</dbReference>
<dbReference type="PANTHER" id="PTHR30128">
    <property type="entry name" value="OUTER MEMBRANE PROTEIN, OMPA-RELATED"/>
    <property type="match status" value="1"/>
</dbReference>
<dbReference type="Gene3D" id="1.20.1130.10">
    <property type="entry name" value="Photosystem I PsaA/PsaB"/>
    <property type="match status" value="1"/>
</dbReference>
<dbReference type="OrthoDB" id="349at2759"/>
<sequence length="129" mass="14374">MIWRRSLAKYLVPIPNAHVVWPIVGQEILNGDMRGGFRGIQITSMNYNSIAHNWCIGLCGLNTFCRLVPLSQSGPKLACFQDVESMLNHHLAGLLGLGSLSWAGYQVHVSLSINQFIVNLIYFNYAAQI</sequence>
<comment type="caution">
    <text evidence="1">The sequence shown here is derived from an EMBL/GenBank/DDBJ whole genome shotgun (WGS) entry which is preliminary data.</text>
</comment>
<dbReference type="InterPro" id="IPR001280">
    <property type="entry name" value="PSI_PsaA/B"/>
</dbReference>
<dbReference type="GO" id="GO:0015979">
    <property type="term" value="P:photosynthesis"/>
    <property type="evidence" value="ECO:0007669"/>
    <property type="project" value="InterPro"/>
</dbReference>